<keyword evidence="2" id="KW-1185">Reference proteome</keyword>
<dbReference type="Proteomes" id="UP000557872">
    <property type="component" value="Unassembled WGS sequence"/>
</dbReference>
<dbReference type="AlphaFoldDB" id="A0A851GK05"/>
<accession>A0A851GK05</accession>
<reference evidence="1 2" key="1">
    <citation type="submission" date="2020-07" db="EMBL/GenBank/DDBJ databases">
        <title>Roseicoccus Jingziensis gen. nov., sp. nov., isolated from coastal seawater.</title>
        <authorList>
            <person name="Feng X."/>
        </authorList>
    </citation>
    <scope>NUCLEOTIDE SEQUENCE [LARGE SCALE GENOMIC DNA]</scope>
    <source>
        <strain evidence="1 2">N1E253</strain>
    </source>
</reference>
<dbReference type="EMBL" id="JACBAZ010000013">
    <property type="protein sequence ID" value="NWK57489.1"/>
    <property type="molecule type" value="Genomic_DNA"/>
</dbReference>
<dbReference type="RefSeq" id="WP_178934630.1">
    <property type="nucleotide sequence ID" value="NZ_JACBAZ010000013.1"/>
</dbReference>
<gene>
    <name evidence="1" type="ORF">HW115_17865</name>
</gene>
<comment type="caution">
    <text evidence="1">The sequence shown here is derived from an EMBL/GenBank/DDBJ whole genome shotgun (WGS) entry which is preliminary data.</text>
</comment>
<evidence type="ECO:0000313" key="2">
    <source>
        <dbReference type="Proteomes" id="UP000557872"/>
    </source>
</evidence>
<name>A0A851GK05_9BACT</name>
<protein>
    <submittedName>
        <fullName evidence="1">Uncharacterized protein</fullName>
    </submittedName>
</protein>
<organism evidence="1 2">
    <name type="scientific">Oceaniferula marina</name>
    <dbReference type="NCBI Taxonomy" id="2748318"/>
    <lineage>
        <taxon>Bacteria</taxon>
        <taxon>Pseudomonadati</taxon>
        <taxon>Verrucomicrobiota</taxon>
        <taxon>Verrucomicrobiia</taxon>
        <taxon>Verrucomicrobiales</taxon>
        <taxon>Verrucomicrobiaceae</taxon>
        <taxon>Oceaniferula</taxon>
    </lineage>
</organism>
<proteinExistence type="predicted"/>
<sequence>MTTTHPPSVHEQITEPVYKVLTEFMDKCSDDPETREAMLSSLTLSFWQLASRGVMRQTPSIILVNASNEQGQDHILKAVRKLCNEGKVEEQQNTEAMKRAPDAMLKAALTEQQIRANPASAHCKSCWPEIYNKERVVGFGQGNVSDYARAWHPQLGLITDKKNSIVLKLNGESDWETFRHDLHNEPQKLKSPAGISTELDLLVKSLTLNGALEAERCDHELVDAVLELGIPLFFLPHTTSKPINIPNYPALSYFALKLDTTANMLPCSAPLVPQDKWCSYYGDWIFQRLSRLPQNYRFCILETVHQLQIACETLVLYSGPANGESTPDTRALARNLFTTVLRNTALSLAFLAWHGHGIELSCSLRTARKVLKVLREDGGSVSRRDVQRSVGFNTAAKRDEVLAQLENQGLVTLDDNLVSATHMHEFIANIRQQLPMATKTSDPS</sequence>
<evidence type="ECO:0000313" key="1">
    <source>
        <dbReference type="EMBL" id="NWK57489.1"/>
    </source>
</evidence>